<evidence type="ECO:0000256" key="2">
    <source>
        <dbReference type="SAM" id="SignalP"/>
    </source>
</evidence>
<evidence type="ECO:0000313" key="3">
    <source>
        <dbReference type="EMBL" id="SFB63438.1"/>
    </source>
</evidence>
<organism evidence="3 4">
    <name type="scientific">Amycolatopsis marina</name>
    <dbReference type="NCBI Taxonomy" id="490629"/>
    <lineage>
        <taxon>Bacteria</taxon>
        <taxon>Bacillati</taxon>
        <taxon>Actinomycetota</taxon>
        <taxon>Actinomycetes</taxon>
        <taxon>Pseudonocardiales</taxon>
        <taxon>Pseudonocardiaceae</taxon>
        <taxon>Amycolatopsis</taxon>
    </lineage>
</organism>
<evidence type="ECO:0000313" key="4">
    <source>
        <dbReference type="Proteomes" id="UP000243799"/>
    </source>
</evidence>
<feature type="compositionally biased region" description="Polar residues" evidence="1">
    <location>
        <begin position="52"/>
        <end position="72"/>
    </location>
</feature>
<gene>
    <name evidence="3" type="ORF">SAMN05216266_13510</name>
</gene>
<feature type="region of interest" description="Disordered" evidence="1">
    <location>
        <begin position="156"/>
        <end position="182"/>
    </location>
</feature>
<dbReference type="EMBL" id="FOKG01000035">
    <property type="protein sequence ID" value="SFB63438.1"/>
    <property type="molecule type" value="Genomic_DNA"/>
</dbReference>
<reference evidence="4" key="1">
    <citation type="submission" date="2016-10" db="EMBL/GenBank/DDBJ databases">
        <authorList>
            <person name="Varghese N."/>
            <person name="Submissions S."/>
        </authorList>
    </citation>
    <scope>NUCLEOTIDE SEQUENCE [LARGE SCALE GENOMIC DNA]</scope>
    <source>
        <strain evidence="4">CGMCC 4.3568</strain>
    </source>
</reference>
<keyword evidence="2" id="KW-0732">Signal</keyword>
<protein>
    <submittedName>
        <fullName evidence="3">Uncharacterized protein</fullName>
    </submittedName>
</protein>
<proteinExistence type="predicted"/>
<feature type="signal peptide" evidence="2">
    <location>
        <begin position="1"/>
        <end position="23"/>
    </location>
</feature>
<evidence type="ECO:0000256" key="1">
    <source>
        <dbReference type="SAM" id="MobiDB-lite"/>
    </source>
</evidence>
<name>A0A1I1CRA6_9PSEU</name>
<keyword evidence="4" id="KW-1185">Reference proteome</keyword>
<accession>A0A1I1CRA6</accession>
<dbReference type="STRING" id="490629.SAMN05216266_13510"/>
<feature type="chain" id="PRO_5038742024" evidence="2">
    <location>
        <begin position="24"/>
        <end position="1934"/>
    </location>
</feature>
<feature type="region of interest" description="Disordered" evidence="1">
    <location>
        <begin position="30"/>
        <end position="131"/>
    </location>
</feature>
<sequence length="1934" mass="202921">MSLSRRALTGALAAVFVVCQVNAGAIAQAEPDEQPPAPVTSAASQPAVGETVPTNLVSTQDADVEPQLTTPISPVPPVEQGEDGSVGVERGPSKALQSIPPLPALDPGAGTVPVERSPVTPDPPVRPEKLTLPERPGQELVDATTADATETLRRAGRLTPDGAPDLAASNLQPQVSSAQVVDPSRRATLQELIDALTSGELPPPLPVDPLALLEELPDGIPRITYRVCSESETKQVSCSLTLPLGVPAVVDVTGDRTPDVLADLLPAVAVGDIVGPVREILDLERELDEVTSRLGVVLELLEDPLNAILHPELLVERLRLQDLVASLTTTLQEKVEALLRVINVGLAMLSLRLPTSELAGEDLPGHVWAVYDIPGRKRLSLGYDGFRRGSSLPTASLGVFTLNPFEAVRGIFDIKASLIQVGAGESLAVTAGMASVTEDDAGRAYDPTVASSRFSPVPKLFHAHAFVDPGAADRSQQATVDASSSKQTQLDAQVLSNRHSTGPGTDRFDQLKVDMLPTEVSASLTRPAAGGDATLDYQADSTIDDVLFADFVYSGQRLDRAVQVRAAAVPAQWHAVLTSSGQDTSLGYGASSRLESLNAAFFDRDPAIVLRGALRKLPTALDLLVDPQASHLNVTAEQAIGSAAVSVSKNLGSFAPLEGDHATVVTDGEQVGASAHVSGMRLVDAYYDGHTRLNTTFDPGGQSFVGAADIDGVHKARLEISNLPRTASIDADTAARRIAYRASEVIDRAHVAYTNTQNGPTVSGTVLEVPSTVDLTYEVGEQSSLHYEASSRIPRIELFGSLTHIEDLRPQQDHYLSAATAGVPTRMDLLVDQAAKHLQGDLEQSMDSIDVVARVPAAGRDWTAMANLAGIPARFDADWPAGTYRFRGLSGPLESARLAVHNHAGAVAPDGLHLAAHYRESTGDVDGSISARDVSHVEYSRTEGNQTFRLDTDTGGDPVFVDADVVLAAGGADDTVFTALGRVDNLPSTVRVDYGEGKLSYGADRNVGLALGVRFGKLAALDGLGAPLFDNGVAAVARGCDDGAGCVRDESAFCQTFPRCFGVVGTVNLPGLPTGLTVDLTERQVVLDDYRPTAALQAYIGVHGLIEGVPDFKAMATLDGLSSPMDLTVGPITVTGGTVDVGYTASAPLGTLSVEADARTTDQRFPVLRGKATVDQLPATMHLTGRLGGTTSVSMRNSAPVDDIAITVTGDRSGYLRAGVSGVPAEADVLVDAVAGHAEVTMSAPIRAVTALVRDIPANGRTWSAFGELRDIPSTFTADWSGGRYLLDVESGRLGSASFAVTNHDGAVAPVGSHLAVHYRETTGNVDASARIANVSRAEYSHTGSDFTTRFNAASQELALDGDVVLAAGGADDVRLAALGTLGPLPNELTISSNQGVVTYAADRTLDIEAQLWVGKVAALRDLGTPRFENGISVVDRACRAGAGCVVDEGPFCLDGECFGATSIINVTGLPASITIDAANSRFAFSDYRPSVDLLELYVADSVFTPAPLTGARAKVELTGLPQGIDFTLGPITLDDGVDIAYDASVERVGSIEVHAEAYDVPEFGTARALAQLDPIPGKVRITGKFGQASDISVENSTSVQNLLLKASGTFEGTSATGVVQFQDVPSKFGITTDVTGAGLTVPNFAYRSPASTLDGLFGLEGRLVRETGPVEAGISGVSLNFTDLGGETDVRLNQDSSVTLTSSPKTSLLEFHTGLLVGPMDRAEVNEELFSYAGGFFTGHLRGHYGLGESSIDDIGFAIHDVGDLTVRPGKIPFGSGDVPPAAGYLMPAFDEGDYDRVELGTSGVDLRPDVDLTFTIERPTPFPDAFEESVVLAPTDTIQFHRYDQEYRPVSSKLQLFVGPADLGCLELSSRPGKVATGANGIVVRGADGQQMVNFLDPGDAIPDYAIDLLAKFLSPFADATLDVSDWNLGSC</sequence>
<feature type="compositionally biased region" description="Polar residues" evidence="1">
    <location>
        <begin position="169"/>
        <end position="179"/>
    </location>
</feature>
<dbReference type="Proteomes" id="UP000243799">
    <property type="component" value="Unassembled WGS sequence"/>
</dbReference>